<reference evidence="2" key="1">
    <citation type="submission" date="2024-06" db="UniProtKB">
        <authorList>
            <consortium name="RefSeq"/>
        </authorList>
    </citation>
    <scope>NUCLEOTIDE SEQUENCE [LARGE SCALE GENOMIC DNA]</scope>
</reference>
<dbReference type="InterPro" id="IPR002347">
    <property type="entry name" value="SDR_fam"/>
</dbReference>
<dbReference type="InterPro" id="IPR036291">
    <property type="entry name" value="NAD(P)-bd_dom_sf"/>
</dbReference>
<proteinExistence type="predicted"/>
<dbReference type="GeneID" id="111132834"/>
<accession>A0A8B8E701</accession>
<evidence type="ECO:0000256" key="1">
    <source>
        <dbReference type="ARBA" id="ARBA00023002"/>
    </source>
</evidence>
<dbReference type="PANTHER" id="PTHR43157:SF31">
    <property type="entry name" value="PHOSPHATIDYLINOSITOL-GLYCAN BIOSYNTHESIS CLASS F PROTEIN"/>
    <property type="match status" value="1"/>
</dbReference>
<gene>
    <name evidence="3" type="primary">LOC111132834</name>
</gene>
<reference evidence="3" key="2">
    <citation type="submission" date="2025-08" db="UniProtKB">
        <authorList>
            <consortium name="RefSeq"/>
        </authorList>
    </citation>
    <scope>IDENTIFICATION</scope>
    <source>
        <tissue evidence="3">Whole sample</tissue>
    </source>
</reference>
<dbReference type="PANTHER" id="PTHR43157">
    <property type="entry name" value="PHOSPHATIDYLINOSITOL-GLYCAN BIOSYNTHESIS CLASS F PROTEIN-RELATED"/>
    <property type="match status" value="1"/>
</dbReference>
<dbReference type="RefSeq" id="XP_022336407.1">
    <property type="nucleotide sequence ID" value="XM_022480699.1"/>
</dbReference>
<keyword evidence="1" id="KW-0560">Oxidoreductase</keyword>
<dbReference type="Proteomes" id="UP000694844">
    <property type="component" value="Chromosome 1"/>
</dbReference>
<dbReference type="Pfam" id="PF00106">
    <property type="entry name" value="adh_short"/>
    <property type="match status" value="1"/>
</dbReference>
<dbReference type="KEGG" id="cvn:111132834"/>
<dbReference type="SUPFAM" id="SSF51735">
    <property type="entry name" value="NAD(P)-binding Rossmann-fold domains"/>
    <property type="match status" value="1"/>
</dbReference>
<protein>
    <submittedName>
        <fullName evidence="3">WW domain-containing oxidoreductase-like</fullName>
    </submittedName>
</protein>
<evidence type="ECO:0000313" key="3">
    <source>
        <dbReference type="RefSeq" id="XP_022336407.1"/>
    </source>
</evidence>
<dbReference type="CDD" id="cd05327">
    <property type="entry name" value="retinol-DH_like_SDR_c_like"/>
    <property type="match status" value="1"/>
</dbReference>
<name>A0A8B8E701_CRAVI</name>
<organism evidence="2 3">
    <name type="scientific">Crassostrea virginica</name>
    <name type="common">Eastern oyster</name>
    <dbReference type="NCBI Taxonomy" id="6565"/>
    <lineage>
        <taxon>Eukaryota</taxon>
        <taxon>Metazoa</taxon>
        <taxon>Spiralia</taxon>
        <taxon>Lophotrochozoa</taxon>
        <taxon>Mollusca</taxon>
        <taxon>Bivalvia</taxon>
        <taxon>Autobranchia</taxon>
        <taxon>Pteriomorphia</taxon>
        <taxon>Ostreida</taxon>
        <taxon>Ostreoidea</taxon>
        <taxon>Ostreidae</taxon>
        <taxon>Crassostrea</taxon>
    </lineage>
</organism>
<evidence type="ECO:0000313" key="2">
    <source>
        <dbReference type="Proteomes" id="UP000694844"/>
    </source>
</evidence>
<dbReference type="GO" id="GO:0016491">
    <property type="term" value="F:oxidoreductase activity"/>
    <property type="evidence" value="ECO:0007669"/>
    <property type="project" value="UniProtKB-KW"/>
</dbReference>
<keyword evidence="2" id="KW-1185">Reference proteome</keyword>
<dbReference type="AlphaFoldDB" id="A0A8B8E701"/>
<dbReference type="PRINTS" id="PR00081">
    <property type="entry name" value="GDHRDH"/>
</dbReference>
<sequence>MGGSPSFPREALSPERVVIVTGGNTGIGYETAKWIAMLGAHVIIACRSKERALHAISIMEADFQEEKQKGTSGLTSGTLSVEFMELDLSSLKSTLKFVEDFKALGKPLHVLICNAGLGMHPLTYTEDGNELMFQVNYLAHFLVVMKLLPVMYQSGPDCRVVLVSSVAHNWASFDLDKIQARQYNEANFDRAEYYYKSKLYQVMQMYSLNRRIHQSNVTVNCLHPGVVDSEFTRSFRDDCHWTCLYRCAKCTGVSITPYKGAITSIDVAVNRKHEGVRDVYFDKCAPVTPSPESRNQEKQEELWRFSLACLKDYLTEEDVKDLEKT</sequence>
<dbReference type="Gene3D" id="3.40.50.720">
    <property type="entry name" value="NAD(P)-binding Rossmann-like Domain"/>
    <property type="match status" value="1"/>
</dbReference>
<dbReference type="OrthoDB" id="191139at2759"/>